<keyword evidence="2" id="KW-1185">Reference proteome</keyword>
<name>A0A2C6K7T3_9APIC</name>
<reference evidence="1 2" key="1">
    <citation type="journal article" date="2017" name="Int. J. Parasitol.">
        <title>The genome of the protozoan parasite Cystoisospora suis and a reverse vaccinology approach to identify vaccine candidates.</title>
        <authorList>
            <person name="Palmieri N."/>
            <person name="Shrestha A."/>
            <person name="Ruttkowski B."/>
            <person name="Beck T."/>
            <person name="Vogl C."/>
            <person name="Tomley F."/>
            <person name="Blake D.P."/>
            <person name="Joachim A."/>
        </authorList>
    </citation>
    <scope>NUCLEOTIDE SEQUENCE [LARGE SCALE GENOMIC DNA]</scope>
    <source>
        <strain evidence="1 2">Wien I</strain>
    </source>
</reference>
<dbReference type="EMBL" id="MIGC01002484">
    <property type="protein sequence ID" value="PHJ20991.1"/>
    <property type="molecule type" value="Genomic_DNA"/>
</dbReference>
<evidence type="ECO:0000313" key="1">
    <source>
        <dbReference type="EMBL" id="PHJ20991.1"/>
    </source>
</evidence>
<organism evidence="1 2">
    <name type="scientific">Cystoisospora suis</name>
    <dbReference type="NCBI Taxonomy" id="483139"/>
    <lineage>
        <taxon>Eukaryota</taxon>
        <taxon>Sar</taxon>
        <taxon>Alveolata</taxon>
        <taxon>Apicomplexa</taxon>
        <taxon>Conoidasida</taxon>
        <taxon>Coccidia</taxon>
        <taxon>Eucoccidiorida</taxon>
        <taxon>Eimeriorina</taxon>
        <taxon>Sarcocystidae</taxon>
        <taxon>Cystoisospora</taxon>
    </lineage>
</organism>
<proteinExistence type="predicted"/>
<sequence>MLCWRCLPDSLCTSACVRNSSRSCLPGHLPARSSFFRTSPRERFASGQPYLSLRIPPCNAGCQQFFTRMKVLVSYLCPEFAVIGGQ</sequence>
<dbReference type="GeneID" id="94428558"/>
<evidence type="ECO:0000313" key="2">
    <source>
        <dbReference type="Proteomes" id="UP000221165"/>
    </source>
</evidence>
<gene>
    <name evidence="1" type="ORF">CSUI_005168</name>
</gene>
<dbReference type="Proteomes" id="UP000221165">
    <property type="component" value="Unassembled WGS sequence"/>
</dbReference>
<dbReference type="AlphaFoldDB" id="A0A2C6K7T3"/>
<accession>A0A2C6K7T3</accession>
<dbReference type="RefSeq" id="XP_067922676.1">
    <property type="nucleotide sequence ID" value="XM_068065347.1"/>
</dbReference>
<protein>
    <submittedName>
        <fullName evidence="1">Uncharacterized protein</fullName>
    </submittedName>
</protein>
<dbReference type="VEuPathDB" id="ToxoDB:CSUI_005168"/>
<comment type="caution">
    <text evidence="1">The sequence shown here is derived from an EMBL/GenBank/DDBJ whole genome shotgun (WGS) entry which is preliminary data.</text>
</comment>